<name>A0A378L581_9GAMM</name>
<dbReference type="Proteomes" id="UP000054820">
    <property type="component" value="Unassembled WGS sequence"/>
</dbReference>
<gene>
    <name evidence="2" type="ORF">Lstg_1597</name>
    <name evidence="3" type="ORF">NCTC11991_00544</name>
</gene>
<reference evidence="3 5" key="2">
    <citation type="submission" date="2018-06" db="EMBL/GenBank/DDBJ databases">
        <authorList>
            <consortium name="Pathogen Informatics"/>
            <person name="Doyle S."/>
        </authorList>
    </citation>
    <scope>NUCLEOTIDE SEQUENCE [LARGE SCALE GENOMIC DNA]</scope>
    <source>
        <strain evidence="3 5">NCTC11991</strain>
    </source>
</reference>
<dbReference type="Proteomes" id="UP000255110">
    <property type="component" value="Unassembled WGS sequence"/>
</dbReference>
<reference evidence="2 4" key="1">
    <citation type="submission" date="2015-11" db="EMBL/GenBank/DDBJ databases">
        <title>Genomic analysis of 38 Legionella species identifies large and diverse effector repertoires.</title>
        <authorList>
            <person name="Burstein D."/>
            <person name="Amaro F."/>
            <person name="Zusman T."/>
            <person name="Lifshitz Z."/>
            <person name="Cohen O."/>
            <person name="Gilbert J.A."/>
            <person name="Pupko T."/>
            <person name="Shuman H.A."/>
            <person name="Segal G."/>
        </authorList>
    </citation>
    <scope>NUCLEOTIDE SEQUENCE [LARGE SCALE GENOMIC DNA]</scope>
    <source>
        <strain evidence="2 4">SC-18-C9</strain>
    </source>
</reference>
<feature type="region of interest" description="Disordered" evidence="1">
    <location>
        <begin position="90"/>
        <end position="112"/>
    </location>
</feature>
<dbReference type="EMBL" id="LNYZ01000013">
    <property type="protein sequence ID" value="KTD77240.1"/>
    <property type="molecule type" value="Genomic_DNA"/>
</dbReference>
<evidence type="ECO:0000313" key="2">
    <source>
        <dbReference type="EMBL" id="KTD77240.1"/>
    </source>
</evidence>
<dbReference type="AlphaFoldDB" id="A0A378L581"/>
<accession>A0A378L581</accession>
<proteinExistence type="predicted"/>
<dbReference type="STRING" id="460.Lstg_1597"/>
<evidence type="ECO:0000313" key="5">
    <source>
        <dbReference type="Proteomes" id="UP000255110"/>
    </source>
</evidence>
<dbReference type="RefSeq" id="WP_058477161.1">
    <property type="nucleotide sequence ID" value="NZ_CAAAIO010000016.1"/>
</dbReference>
<protein>
    <submittedName>
        <fullName evidence="3">Uncharacterized protein</fullName>
    </submittedName>
</protein>
<evidence type="ECO:0000313" key="3">
    <source>
        <dbReference type="EMBL" id="STY21966.1"/>
    </source>
</evidence>
<sequence>MATDKFGFFKPSGDASTEVAKGVEALKETVGRLASMKGNDGDLQKVSGNLNLIQTVANASPEQAQKILEAELQKLGVQQDFNFKKNLQDVKGEAEAQTKEQEQVENTSYGMK</sequence>
<dbReference type="EMBL" id="UGOY01000001">
    <property type="protein sequence ID" value="STY21966.1"/>
    <property type="molecule type" value="Genomic_DNA"/>
</dbReference>
<evidence type="ECO:0000256" key="1">
    <source>
        <dbReference type="SAM" id="MobiDB-lite"/>
    </source>
</evidence>
<feature type="compositionally biased region" description="Basic and acidic residues" evidence="1">
    <location>
        <begin position="90"/>
        <end position="102"/>
    </location>
</feature>
<evidence type="ECO:0000313" key="4">
    <source>
        <dbReference type="Proteomes" id="UP000054820"/>
    </source>
</evidence>
<keyword evidence="4" id="KW-1185">Reference proteome</keyword>
<organism evidence="3 5">
    <name type="scientific">Legionella steigerwaltii</name>
    <dbReference type="NCBI Taxonomy" id="460"/>
    <lineage>
        <taxon>Bacteria</taxon>
        <taxon>Pseudomonadati</taxon>
        <taxon>Pseudomonadota</taxon>
        <taxon>Gammaproteobacteria</taxon>
        <taxon>Legionellales</taxon>
        <taxon>Legionellaceae</taxon>
        <taxon>Legionella</taxon>
    </lineage>
</organism>